<dbReference type="OrthoDB" id="2555959at2759"/>
<keyword evidence="1" id="KW-0812">Transmembrane</keyword>
<keyword evidence="3" id="KW-1185">Reference proteome</keyword>
<evidence type="ECO:0000313" key="2">
    <source>
        <dbReference type="EMBL" id="CCX09754.1"/>
    </source>
</evidence>
<keyword evidence="1" id="KW-0472">Membrane</keyword>
<feature type="transmembrane region" description="Helical" evidence="1">
    <location>
        <begin position="16"/>
        <end position="33"/>
    </location>
</feature>
<dbReference type="OMA" id="MAWASIG"/>
<sequence>MSLINYYRSLHPRTRMLLGAGVIVYGTLGLYLSDVAEEKLGFTPTAEDKRKLDEIVPKIRTVERRD</sequence>
<protein>
    <submittedName>
        <fullName evidence="2">Uncharacterized protein</fullName>
    </submittedName>
</protein>
<dbReference type="STRING" id="1076935.U4LEQ0"/>
<keyword evidence="1" id="KW-1133">Transmembrane helix</keyword>
<proteinExistence type="predicted"/>
<name>U4LEQ0_PYROM</name>
<dbReference type="AlphaFoldDB" id="U4LEQ0"/>
<evidence type="ECO:0000313" key="3">
    <source>
        <dbReference type="Proteomes" id="UP000018144"/>
    </source>
</evidence>
<dbReference type="Proteomes" id="UP000018144">
    <property type="component" value="Unassembled WGS sequence"/>
</dbReference>
<accession>U4LEQ0</accession>
<evidence type="ECO:0000256" key="1">
    <source>
        <dbReference type="SAM" id="Phobius"/>
    </source>
</evidence>
<dbReference type="eggNOG" id="ENOG502SDW6">
    <property type="taxonomic scope" value="Eukaryota"/>
</dbReference>
<organism evidence="2 3">
    <name type="scientific">Pyronema omphalodes (strain CBS 100304)</name>
    <name type="common">Pyronema confluens</name>
    <dbReference type="NCBI Taxonomy" id="1076935"/>
    <lineage>
        <taxon>Eukaryota</taxon>
        <taxon>Fungi</taxon>
        <taxon>Dikarya</taxon>
        <taxon>Ascomycota</taxon>
        <taxon>Pezizomycotina</taxon>
        <taxon>Pezizomycetes</taxon>
        <taxon>Pezizales</taxon>
        <taxon>Pyronemataceae</taxon>
        <taxon>Pyronema</taxon>
    </lineage>
</organism>
<gene>
    <name evidence="2" type="ORF">PCON_09347</name>
</gene>
<dbReference type="EMBL" id="HF935495">
    <property type="protein sequence ID" value="CCX09754.1"/>
    <property type="molecule type" value="Genomic_DNA"/>
</dbReference>
<reference evidence="2 3" key="1">
    <citation type="journal article" date="2013" name="PLoS Genet.">
        <title>The genome and development-dependent transcriptomes of Pyronema confluens: a window into fungal evolution.</title>
        <authorList>
            <person name="Traeger S."/>
            <person name="Altegoer F."/>
            <person name="Freitag M."/>
            <person name="Gabaldon T."/>
            <person name="Kempken F."/>
            <person name="Kumar A."/>
            <person name="Marcet-Houben M."/>
            <person name="Poggeler S."/>
            <person name="Stajich J.E."/>
            <person name="Nowrousian M."/>
        </authorList>
    </citation>
    <scope>NUCLEOTIDE SEQUENCE [LARGE SCALE GENOMIC DNA]</scope>
    <source>
        <strain evidence="3">CBS 100304</strain>
        <tissue evidence="2">Vegetative mycelium</tissue>
    </source>
</reference>